<dbReference type="EMBL" id="AP023213">
    <property type="protein sequence ID" value="BCO11592.1"/>
    <property type="molecule type" value="Genomic_DNA"/>
</dbReference>
<accession>A0A7R7FSK5</accession>
<proteinExistence type="predicted"/>
<dbReference type="AlphaFoldDB" id="A0A7R7FSK5"/>
<dbReference type="Proteomes" id="UP000515472">
    <property type="component" value="Chromosome"/>
</dbReference>
<reference evidence="1 2" key="1">
    <citation type="submission" date="2020-06" db="EMBL/GenBank/DDBJ databases">
        <title>Interaction of electrochemicaly active bacteria, Geobacter bremensis R4 on different carbon anode.</title>
        <authorList>
            <person name="Meng L."/>
            <person name="Yoshida N."/>
        </authorList>
    </citation>
    <scope>NUCLEOTIDE SEQUENCE [LARGE SCALE GENOMIC DNA]</scope>
    <source>
        <strain evidence="1 2">R4</strain>
    </source>
</reference>
<sequence length="39" mass="4751">MVPFVCYRDIGWFIIYFMEKRYFLALTSSVEPNFRSGYC</sequence>
<name>A0A7R7FSK5_9BACT</name>
<evidence type="ECO:0000313" key="2">
    <source>
        <dbReference type="Proteomes" id="UP000515472"/>
    </source>
</evidence>
<keyword evidence="2" id="KW-1185">Reference proteome</keyword>
<organism evidence="1 2">
    <name type="scientific">Citrifermentans bremense</name>
    <dbReference type="NCBI Taxonomy" id="60035"/>
    <lineage>
        <taxon>Bacteria</taxon>
        <taxon>Pseudomonadati</taxon>
        <taxon>Thermodesulfobacteriota</taxon>
        <taxon>Desulfuromonadia</taxon>
        <taxon>Geobacterales</taxon>
        <taxon>Geobacteraceae</taxon>
        <taxon>Citrifermentans</taxon>
    </lineage>
</organism>
<gene>
    <name evidence="1" type="ORF">GEOBRER4_n3617</name>
</gene>
<evidence type="ECO:0000313" key="1">
    <source>
        <dbReference type="EMBL" id="BCO11592.1"/>
    </source>
</evidence>
<protein>
    <submittedName>
        <fullName evidence="1">Uncharacterized protein</fullName>
    </submittedName>
</protein>